<organism evidence="1 2">
    <name type="scientific">Methylocystis bryophila</name>
    <dbReference type="NCBI Taxonomy" id="655015"/>
    <lineage>
        <taxon>Bacteria</taxon>
        <taxon>Pseudomonadati</taxon>
        <taxon>Pseudomonadota</taxon>
        <taxon>Alphaproteobacteria</taxon>
        <taxon>Hyphomicrobiales</taxon>
        <taxon>Methylocystaceae</taxon>
        <taxon>Methylocystis</taxon>
    </lineage>
</organism>
<dbReference type="STRING" id="655015.B1812_07370"/>
<reference evidence="1 2" key="1">
    <citation type="submission" date="2017-02" db="EMBL/GenBank/DDBJ databases">
        <authorList>
            <person name="Peterson S.W."/>
        </authorList>
    </citation>
    <scope>NUCLEOTIDE SEQUENCE [LARGE SCALE GENOMIC DNA]</scope>
    <source>
        <strain evidence="1 2">S285</strain>
    </source>
</reference>
<name>A0A1W6MTH2_9HYPH</name>
<evidence type="ECO:0000313" key="2">
    <source>
        <dbReference type="Proteomes" id="UP000193978"/>
    </source>
</evidence>
<dbReference type="EMBL" id="CP019948">
    <property type="protein sequence ID" value="ARN80923.1"/>
    <property type="molecule type" value="Genomic_DNA"/>
</dbReference>
<proteinExistence type="predicted"/>
<keyword evidence="2" id="KW-1185">Reference proteome</keyword>
<protein>
    <submittedName>
        <fullName evidence="1">Uncharacterized protein</fullName>
    </submittedName>
</protein>
<dbReference type="AlphaFoldDB" id="A0A1W6MTH2"/>
<evidence type="ECO:0000313" key="1">
    <source>
        <dbReference type="EMBL" id="ARN80923.1"/>
    </source>
</evidence>
<sequence length="97" mass="10485">MTGPHQLPAVSTKFRVGKKFVCEMSFGPSGLACEWSPRVPDHLSKKDLRTYRQRRDMLLAEVAALIGAPVGVADGRGCGFVMSVIRPEDAAQAEGRA</sequence>
<gene>
    <name evidence="1" type="ORF">B1812_07370</name>
</gene>
<dbReference type="KEGG" id="mbry:B1812_07370"/>
<dbReference type="Proteomes" id="UP000193978">
    <property type="component" value="Chromosome"/>
</dbReference>
<accession>A0A1W6MTH2</accession>